<gene>
    <name evidence="2" type="ORF">SAMN05216269_11538</name>
</gene>
<accession>A0A1M7PAT5</accession>
<sequence length="155" mass="17960">MLKNISWANYTLVVVLLAASWYLFVGLRFYFAELKDLTTGKKKFPIRSFPQVQSNADYTETPNGIPSSLNETHTDQAFQDVEDLVEKLKNIVADALQRKLPKKEFMYYLSMVLNEFQTVKNSPFRSSICELIVSECDKLERIHLTQQEVDVLWDA</sequence>
<protein>
    <submittedName>
        <fullName evidence="2">Uncharacterized protein</fullName>
    </submittedName>
</protein>
<name>A0A1M7PAT5_9FLAO</name>
<evidence type="ECO:0000313" key="3">
    <source>
        <dbReference type="Proteomes" id="UP000184092"/>
    </source>
</evidence>
<reference evidence="3" key="1">
    <citation type="submission" date="2016-11" db="EMBL/GenBank/DDBJ databases">
        <authorList>
            <person name="Varghese N."/>
            <person name="Submissions S."/>
        </authorList>
    </citation>
    <scope>NUCLEOTIDE SEQUENCE [LARGE SCALE GENOMIC DNA]</scope>
    <source>
        <strain evidence="3">CGMCC 1.2749</strain>
    </source>
</reference>
<evidence type="ECO:0000313" key="2">
    <source>
        <dbReference type="EMBL" id="SHN13879.1"/>
    </source>
</evidence>
<dbReference type="Proteomes" id="UP000184092">
    <property type="component" value="Unassembled WGS sequence"/>
</dbReference>
<evidence type="ECO:0000256" key="1">
    <source>
        <dbReference type="SAM" id="Phobius"/>
    </source>
</evidence>
<dbReference type="STRING" id="178356.SAMN05216269_11538"/>
<dbReference type="AlphaFoldDB" id="A0A1M7PAT5"/>
<keyword evidence="1" id="KW-0472">Membrane</keyword>
<organism evidence="2 3">
    <name type="scientific">Flavobacterium xinjiangense</name>
    <dbReference type="NCBI Taxonomy" id="178356"/>
    <lineage>
        <taxon>Bacteria</taxon>
        <taxon>Pseudomonadati</taxon>
        <taxon>Bacteroidota</taxon>
        <taxon>Flavobacteriia</taxon>
        <taxon>Flavobacteriales</taxon>
        <taxon>Flavobacteriaceae</taxon>
        <taxon>Flavobacterium</taxon>
    </lineage>
</organism>
<dbReference type="OrthoDB" id="800022at2"/>
<keyword evidence="3" id="KW-1185">Reference proteome</keyword>
<feature type="transmembrane region" description="Helical" evidence="1">
    <location>
        <begin position="12"/>
        <end position="31"/>
    </location>
</feature>
<dbReference type="RefSeq" id="WP_073210826.1">
    <property type="nucleotide sequence ID" value="NZ_FRCL01000015.1"/>
</dbReference>
<proteinExistence type="predicted"/>
<keyword evidence="1" id="KW-1133">Transmembrane helix</keyword>
<keyword evidence="1" id="KW-0812">Transmembrane</keyword>
<dbReference type="EMBL" id="FRCL01000015">
    <property type="protein sequence ID" value="SHN13879.1"/>
    <property type="molecule type" value="Genomic_DNA"/>
</dbReference>